<dbReference type="Proteomes" id="UP000299102">
    <property type="component" value="Unassembled WGS sequence"/>
</dbReference>
<dbReference type="EMBL" id="BGZK01000692">
    <property type="protein sequence ID" value="GBP56429.1"/>
    <property type="molecule type" value="Genomic_DNA"/>
</dbReference>
<evidence type="ECO:0000256" key="3">
    <source>
        <dbReference type="ARBA" id="ARBA00022753"/>
    </source>
</evidence>
<dbReference type="STRING" id="151549.A0A4C1X234"/>
<evidence type="ECO:0000256" key="4">
    <source>
        <dbReference type="ARBA" id="ARBA00023054"/>
    </source>
</evidence>
<dbReference type="AlphaFoldDB" id="A0A4C1X234"/>
<dbReference type="PANTHER" id="PTHR23167:SF84">
    <property type="entry name" value="ALPHA ACTININ 3-RELATED"/>
    <property type="match status" value="1"/>
</dbReference>
<dbReference type="Gene3D" id="1.10.418.10">
    <property type="entry name" value="Calponin-like domain"/>
    <property type="match status" value="1"/>
</dbReference>
<proteinExistence type="predicted"/>
<evidence type="ECO:0000256" key="2">
    <source>
        <dbReference type="ARBA" id="ARBA00022553"/>
    </source>
</evidence>
<dbReference type="InterPro" id="IPR036872">
    <property type="entry name" value="CH_dom_sf"/>
</dbReference>
<reference evidence="6 7" key="1">
    <citation type="journal article" date="2019" name="Commun. Biol.">
        <title>The bagworm genome reveals a unique fibroin gene that provides high tensile strength.</title>
        <authorList>
            <person name="Kono N."/>
            <person name="Nakamura H."/>
            <person name="Ohtoshi R."/>
            <person name="Tomita M."/>
            <person name="Numata K."/>
            <person name="Arakawa K."/>
        </authorList>
    </citation>
    <scope>NUCLEOTIDE SEQUENCE [LARGE SCALE GENOMIC DNA]</scope>
</reference>
<sequence>MSERKGTKALELWCKRLVKDCPNVQIDNMTTSWRNGIAFCALVHHFRPDLIDMSTLKPENIYYNNQLAFNIAETQLGIPALLDPEDMVENEIPDRLSILTYLSQFYQRLGNTGPSKATVESNQKEISTVSPIRNTKLEKDTFKEEGAKLHNSNEVKIYPRRLSRNRSARHEPVCMPISLTLSLALSLSLLGGLTVLEWKGRVPFTFMSVSLALRRANHASGRDACLSLALIVSA</sequence>
<dbReference type="SUPFAM" id="SSF47576">
    <property type="entry name" value="Calponin-homology domain, CH-domain"/>
    <property type="match status" value="1"/>
</dbReference>
<gene>
    <name evidence="6" type="primary">Micall2</name>
    <name evidence="6" type="ORF">EVAR_90100_1</name>
</gene>
<organism evidence="6 7">
    <name type="scientific">Eumeta variegata</name>
    <name type="common">Bagworm moth</name>
    <name type="synonym">Eumeta japonica</name>
    <dbReference type="NCBI Taxonomy" id="151549"/>
    <lineage>
        <taxon>Eukaryota</taxon>
        <taxon>Metazoa</taxon>
        <taxon>Ecdysozoa</taxon>
        <taxon>Arthropoda</taxon>
        <taxon>Hexapoda</taxon>
        <taxon>Insecta</taxon>
        <taxon>Pterygota</taxon>
        <taxon>Neoptera</taxon>
        <taxon>Endopterygota</taxon>
        <taxon>Lepidoptera</taxon>
        <taxon>Glossata</taxon>
        <taxon>Ditrysia</taxon>
        <taxon>Tineoidea</taxon>
        <taxon>Psychidae</taxon>
        <taxon>Oiketicinae</taxon>
        <taxon>Eumeta</taxon>
    </lineage>
</organism>
<accession>A0A4C1X234</accession>
<dbReference type="SMART" id="SM00033">
    <property type="entry name" value="CH"/>
    <property type="match status" value="1"/>
</dbReference>
<dbReference type="OrthoDB" id="10017054at2759"/>
<dbReference type="GO" id="GO:0005768">
    <property type="term" value="C:endosome"/>
    <property type="evidence" value="ECO:0007669"/>
    <property type="project" value="UniProtKB-SubCell"/>
</dbReference>
<evidence type="ECO:0000259" key="5">
    <source>
        <dbReference type="PROSITE" id="PS50021"/>
    </source>
</evidence>
<keyword evidence="3" id="KW-0967">Endosome</keyword>
<feature type="domain" description="Calponin-homology (CH)" evidence="5">
    <location>
        <begin position="4"/>
        <end position="110"/>
    </location>
</feature>
<dbReference type="InterPro" id="IPR050540">
    <property type="entry name" value="F-actin_Monoox_Mical"/>
</dbReference>
<dbReference type="PROSITE" id="PS50021">
    <property type="entry name" value="CH"/>
    <property type="match status" value="1"/>
</dbReference>
<comment type="subcellular location">
    <subcellularLocation>
        <location evidence="1">Endosome</location>
    </subcellularLocation>
</comment>
<evidence type="ECO:0000313" key="7">
    <source>
        <dbReference type="Proteomes" id="UP000299102"/>
    </source>
</evidence>
<dbReference type="InterPro" id="IPR001715">
    <property type="entry name" value="CH_dom"/>
</dbReference>
<keyword evidence="4" id="KW-0175">Coiled coil</keyword>
<dbReference type="FunFam" id="1.10.418.10:FF:000023">
    <property type="entry name" value="EH domain-binding protein 1 isoform X1"/>
    <property type="match status" value="1"/>
</dbReference>
<evidence type="ECO:0000256" key="1">
    <source>
        <dbReference type="ARBA" id="ARBA00004177"/>
    </source>
</evidence>
<evidence type="ECO:0000313" key="6">
    <source>
        <dbReference type="EMBL" id="GBP56429.1"/>
    </source>
</evidence>
<keyword evidence="2" id="KW-0597">Phosphoprotein</keyword>
<protein>
    <submittedName>
        <fullName evidence="6">MICAL-like protein 2</fullName>
    </submittedName>
</protein>
<name>A0A4C1X234_EUMVA</name>
<dbReference type="Pfam" id="PF00307">
    <property type="entry name" value="CH"/>
    <property type="match status" value="1"/>
</dbReference>
<dbReference type="PANTHER" id="PTHR23167">
    <property type="entry name" value="CALPONIN HOMOLOGY DOMAIN-CONTAINING PROTEIN DDB_G0272472-RELATED"/>
    <property type="match status" value="1"/>
</dbReference>
<keyword evidence="7" id="KW-1185">Reference proteome</keyword>
<comment type="caution">
    <text evidence="6">The sequence shown here is derived from an EMBL/GenBank/DDBJ whole genome shotgun (WGS) entry which is preliminary data.</text>
</comment>